<dbReference type="EMBL" id="PUHY01000015">
    <property type="protein sequence ID" value="PQO29824.1"/>
    <property type="molecule type" value="Genomic_DNA"/>
</dbReference>
<evidence type="ECO:0000313" key="3">
    <source>
        <dbReference type="EMBL" id="PQO29824.1"/>
    </source>
</evidence>
<keyword evidence="1" id="KW-0233">DNA recombination</keyword>
<evidence type="ECO:0000313" key="4">
    <source>
        <dbReference type="Proteomes" id="UP000238322"/>
    </source>
</evidence>
<dbReference type="SUPFAM" id="SSF56349">
    <property type="entry name" value="DNA breaking-rejoining enzymes"/>
    <property type="match status" value="1"/>
</dbReference>
<evidence type="ECO:0000259" key="2">
    <source>
        <dbReference type="Pfam" id="PF00589"/>
    </source>
</evidence>
<proteinExistence type="predicted"/>
<dbReference type="Pfam" id="PF00589">
    <property type="entry name" value="Phage_integrase"/>
    <property type="match status" value="1"/>
</dbReference>
<dbReference type="GO" id="GO:0015074">
    <property type="term" value="P:DNA integration"/>
    <property type="evidence" value="ECO:0007669"/>
    <property type="project" value="InterPro"/>
</dbReference>
<reference evidence="3 4" key="1">
    <citation type="submission" date="2018-02" db="EMBL/GenBank/DDBJ databases">
        <title>Comparative genomes isolates from brazilian mangrove.</title>
        <authorList>
            <person name="Araujo J.E."/>
            <person name="Taketani R.G."/>
            <person name="Silva M.C.P."/>
            <person name="Loureco M.V."/>
            <person name="Andreote F.D."/>
        </authorList>
    </citation>
    <scope>NUCLEOTIDE SEQUENCE [LARGE SCALE GENOMIC DNA]</scope>
    <source>
        <strain evidence="3 4">Hex-1 MGV</strain>
    </source>
</reference>
<dbReference type="GO" id="GO:0006310">
    <property type="term" value="P:DNA recombination"/>
    <property type="evidence" value="ECO:0007669"/>
    <property type="project" value="UniProtKB-KW"/>
</dbReference>
<dbReference type="Gene3D" id="1.10.443.10">
    <property type="entry name" value="Intergrase catalytic core"/>
    <property type="match status" value="1"/>
</dbReference>
<comment type="caution">
    <text evidence="3">The sequence shown here is derived from an EMBL/GenBank/DDBJ whole genome shotgun (WGS) entry which is preliminary data.</text>
</comment>
<dbReference type="GO" id="GO:0003677">
    <property type="term" value="F:DNA binding"/>
    <property type="evidence" value="ECO:0007669"/>
    <property type="project" value="InterPro"/>
</dbReference>
<sequence>MEILKGMSRHRDGYVFHGPRGGRLKADTARVIFKREIIETLASQFPTDEGDIGFIHGRFHSFRHYFVSQCSAAGASEGQIKDWVGHQDGEMVALYRHQFDDANQARMASIQFTSA</sequence>
<feature type="domain" description="Tyr recombinase" evidence="2">
    <location>
        <begin position="10"/>
        <end position="100"/>
    </location>
</feature>
<evidence type="ECO:0000256" key="1">
    <source>
        <dbReference type="ARBA" id="ARBA00023172"/>
    </source>
</evidence>
<protein>
    <recommendedName>
        <fullName evidence="2">Tyr recombinase domain-containing protein</fullName>
    </recommendedName>
</protein>
<name>A0A2S8FD08_9BACT</name>
<dbReference type="InterPro" id="IPR013762">
    <property type="entry name" value="Integrase-like_cat_sf"/>
</dbReference>
<gene>
    <name evidence="3" type="ORF">C5Y83_27665</name>
</gene>
<dbReference type="Proteomes" id="UP000238322">
    <property type="component" value="Unassembled WGS sequence"/>
</dbReference>
<organism evidence="3 4">
    <name type="scientific">Blastopirellula marina</name>
    <dbReference type="NCBI Taxonomy" id="124"/>
    <lineage>
        <taxon>Bacteria</taxon>
        <taxon>Pseudomonadati</taxon>
        <taxon>Planctomycetota</taxon>
        <taxon>Planctomycetia</taxon>
        <taxon>Pirellulales</taxon>
        <taxon>Pirellulaceae</taxon>
        <taxon>Blastopirellula</taxon>
    </lineage>
</organism>
<dbReference type="AlphaFoldDB" id="A0A2S8FD08"/>
<accession>A0A2S8FD08</accession>
<dbReference type="InterPro" id="IPR002104">
    <property type="entry name" value="Integrase_catalytic"/>
</dbReference>
<dbReference type="InterPro" id="IPR011010">
    <property type="entry name" value="DNA_brk_join_enz"/>
</dbReference>